<protein>
    <submittedName>
        <fullName evidence="7">Putative threonine efflux protein</fullName>
    </submittedName>
</protein>
<evidence type="ECO:0000256" key="1">
    <source>
        <dbReference type="ARBA" id="ARBA00004651"/>
    </source>
</evidence>
<dbReference type="GO" id="GO:0015171">
    <property type="term" value="F:amino acid transmembrane transporter activity"/>
    <property type="evidence" value="ECO:0007669"/>
    <property type="project" value="TreeGrafter"/>
</dbReference>
<dbReference type="PANTHER" id="PTHR30086">
    <property type="entry name" value="ARGININE EXPORTER PROTEIN ARGO"/>
    <property type="match status" value="1"/>
</dbReference>
<dbReference type="GO" id="GO:0033228">
    <property type="term" value="P:cysteine export across plasma membrane"/>
    <property type="evidence" value="ECO:0007669"/>
    <property type="project" value="TreeGrafter"/>
</dbReference>
<evidence type="ECO:0000256" key="3">
    <source>
        <dbReference type="ARBA" id="ARBA00022692"/>
    </source>
</evidence>
<evidence type="ECO:0000256" key="5">
    <source>
        <dbReference type="ARBA" id="ARBA00023136"/>
    </source>
</evidence>
<evidence type="ECO:0000256" key="6">
    <source>
        <dbReference type="SAM" id="Phobius"/>
    </source>
</evidence>
<dbReference type="Pfam" id="PF01810">
    <property type="entry name" value="LysE"/>
    <property type="match status" value="1"/>
</dbReference>
<dbReference type="PANTHER" id="PTHR30086:SF20">
    <property type="entry name" value="ARGININE EXPORTER PROTEIN ARGO-RELATED"/>
    <property type="match status" value="1"/>
</dbReference>
<keyword evidence="3 6" id="KW-0812">Transmembrane</keyword>
<evidence type="ECO:0000256" key="4">
    <source>
        <dbReference type="ARBA" id="ARBA00022989"/>
    </source>
</evidence>
<comment type="subcellular location">
    <subcellularLocation>
        <location evidence="1">Cell membrane</location>
        <topology evidence="1">Multi-pass membrane protein</topology>
    </subcellularLocation>
</comment>
<evidence type="ECO:0000256" key="2">
    <source>
        <dbReference type="ARBA" id="ARBA00022475"/>
    </source>
</evidence>
<dbReference type="KEGG" id="paby:Ga0080574_TMP3231"/>
<dbReference type="InterPro" id="IPR001123">
    <property type="entry name" value="LeuE-type"/>
</dbReference>
<dbReference type="OrthoDB" id="9812084at2"/>
<keyword evidence="2" id="KW-1003">Cell membrane</keyword>
<dbReference type="EMBL" id="CP015093">
    <property type="protein sequence ID" value="APZ53565.1"/>
    <property type="molecule type" value="Genomic_DNA"/>
</dbReference>
<feature type="transmembrane region" description="Helical" evidence="6">
    <location>
        <begin position="142"/>
        <end position="164"/>
    </location>
</feature>
<organism evidence="7 8">
    <name type="scientific">Salipiger abyssi</name>
    <dbReference type="NCBI Taxonomy" id="1250539"/>
    <lineage>
        <taxon>Bacteria</taxon>
        <taxon>Pseudomonadati</taxon>
        <taxon>Pseudomonadota</taxon>
        <taxon>Alphaproteobacteria</taxon>
        <taxon>Rhodobacterales</taxon>
        <taxon>Roseobacteraceae</taxon>
        <taxon>Salipiger</taxon>
    </lineage>
</organism>
<feature type="transmembrane region" description="Helical" evidence="6">
    <location>
        <begin position="176"/>
        <end position="197"/>
    </location>
</feature>
<reference evidence="7 8" key="1">
    <citation type="submission" date="2016-04" db="EMBL/GenBank/DDBJ databases">
        <title>Deep-sea bacteria in the southern Pacific.</title>
        <authorList>
            <person name="Tang K."/>
        </authorList>
    </citation>
    <scope>NUCLEOTIDE SEQUENCE [LARGE SCALE GENOMIC DNA]</scope>
    <source>
        <strain evidence="7 8">JLT2014</strain>
    </source>
</reference>
<evidence type="ECO:0000313" key="7">
    <source>
        <dbReference type="EMBL" id="APZ53565.1"/>
    </source>
</evidence>
<dbReference type="GO" id="GO:0005886">
    <property type="term" value="C:plasma membrane"/>
    <property type="evidence" value="ECO:0007669"/>
    <property type="project" value="UniProtKB-SubCell"/>
</dbReference>
<accession>A0A1P8UVY8</accession>
<dbReference type="Proteomes" id="UP000187059">
    <property type="component" value="Chromosome"/>
</dbReference>
<keyword evidence="4 6" id="KW-1133">Transmembrane helix</keyword>
<feature type="transmembrane region" description="Helical" evidence="6">
    <location>
        <begin position="110"/>
        <end position="130"/>
    </location>
</feature>
<dbReference type="RefSeq" id="WP_076702074.1">
    <property type="nucleotide sequence ID" value="NZ_CP015093.1"/>
</dbReference>
<keyword evidence="5 6" id="KW-0472">Membrane</keyword>
<sequence>MAEVVLSLIVFLLPLAYSPGPANMVFAATGARFGSRATIPMSLGYHLATWAVTLAIGLGFAGAVGQMPLLLKALRWAGALYVLYLAWRLARAGASSSKAISGLSGMRDGALLLLLNPKAYVIIALMFAQFLGRAPLGPVAEVVLITTVFTLNNLLAFICWTVVGDRIAALFRSERAARRLNAGFALVLAGVALWMLLG</sequence>
<evidence type="ECO:0000313" key="8">
    <source>
        <dbReference type="Proteomes" id="UP000187059"/>
    </source>
</evidence>
<dbReference type="AlphaFoldDB" id="A0A1P8UVY8"/>
<feature type="transmembrane region" description="Helical" evidence="6">
    <location>
        <begin position="43"/>
        <end position="61"/>
    </location>
</feature>
<proteinExistence type="predicted"/>
<gene>
    <name evidence="7" type="ORF">Ga0080574_TMP3231</name>
</gene>
<keyword evidence="8" id="KW-1185">Reference proteome</keyword>
<feature type="transmembrane region" description="Helical" evidence="6">
    <location>
        <begin position="73"/>
        <end position="90"/>
    </location>
</feature>
<name>A0A1P8UVY8_9RHOB</name>